<dbReference type="AlphaFoldDB" id="A0A0L0BP92"/>
<accession>A0A0L0BP92</accession>
<protein>
    <submittedName>
        <fullName evidence="1">Uncharacterized protein</fullName>
    </submittedName>
</protein>
<evidence type="ECO:0000313" key="2">
    <source>
        <dbReference type="Proteomes" id="UP000037069"/>
    </source>
</evidence>
<sequence length="184" mass="20256">MENLLCLHRHHHHRYRQYRLLHYHHSQSIHFHHYPIRVHDLVNYSVVLAVVEVVDLSCLASLLVLSLSGAYRSSLKLTLAGILGSGLPCEPAKFSLKMPSAPLPAKATSVKQSTKQNVPERPIPALQCTTAGPTSGSKAPESRTCLRNCKKATGELGMPKSGQVGCIPKVYIHSETQRVYCGSL</sequence>
<keyword evidence="2" id="KW-1185">Reference proteome</keyword>
<dbReference type="Proteomes" id="UP000037069">
    <property type="component" value="Unassembled WGS sequence"/>
</dbReference>
<dbReference type="EMBL" id="JRES01001668">
    <property type="protein sequence ID" value="KNC21049.1"/>
    <property type="molecule type" value="Genomic_DNA"/>
</dbReference>
<reference evidence="1 2" key="1">
    <citation type="journal article" date="2015" name="Nat. Commun.">
        <title>Lucilia cuprina genome unlocks parasitic fly biology to underpin future interventions.</title>
        <authorList>
            <person name="Anstead C.A."/>
            <person name="Korhonen P.K."/>
            <person name="Young N.D."/>
            <person name="Hall R.S."/>
            <person name="Jex A.R."/>
            <person name="Murali S.C."/>
            <person name="Hughes D.S."/>
            <person name="Lee S.F."/>
            <person name="Perry T."/>
            <person name="Stroehlein A.J."/>
            <person name="Ansell B.R."/>
            <person name="Breugelmans B."/>
            <person name="Hofmann A."/>
            <person name="Qu J."/>
            <person name="Dugan S."/>
            <person name="Lee S.L."/>
            <person name="Chao H."/>
            <person name="Dinh H."/>
            <person name="Han Y."/>
            <person name="Doddapaneni H.V."/>
            <person name="Worley K.C."/>
            <person name="Muzny D.M."/>
            <person name="Ioannidis P."/>
            <person name="Waterhouse R.M."/>
            <person name="Zdobnov E.M."/>
            <person name="James P.J."/>
            <person name="Bagnall N.H."/>
            <person name="Kotze A.C."/>
            <person name="Gibbs R.A."/>
            <person name="Richards S."/>
            <person name="Batterham P."/>
            <person name="Gasser R.B."/>
        </authorList>
    </citation>
    <scope>NUCLEOTIDE SEQUENCE [LARGE SCALE GENOMIC DNA]</scope>
    <source>
        <strain evidence="1 2">LS</strain>
        <tissue evidence="1">Full body</tissue>
    </source>
</reference>
<comment type="caution">
    <text evidence="1">The sequence shown here is derived from an EMBL/GenBank/DDBJ whole genome shotgun (WGS) entry which is preliminary data.</text>
</comment>
<proteinExistence type="predicted"/>
<evidence type="ECO:0000313" key="1">
    <source>
        <dbReference type="EMBL" id="KNC21049.1"/>
    </source>
</evidence>
<name>A0A0L0BP92_LUCCU</name>
<gene>
    <name evidence="1" type="ORF">FF38_11204</name>
</gene>
<organism evidence="1 2">
    <name type="scientific">Lucilia cuprina</name>
    <name type="common">Green bottle fly</name>
    <name type="synonym">Australian sheep blowfly</name>
    <dbReference type="NCBI Taxonomy" id="7375"/>
    <lineage>
        <taxon>Eukaryota</taxon>
        <taxon>Metazoa</taxon>
        <taxon>Ecdysozoa</taxon>
        <taxon>Arthropoda</taxon>
        <taxon>Hexapoda</taxon>
        <taxon>Insecta</taxon>
        <taxon>Pterygota</taxon>
        <taxon>Neoptera</taxon>
        <taxon>Endopterygota</taxon>
        <taxon>Diptera</taxon>
        <taxon>Brachycera</taxon>
        <taxon>Muscomorpha</taxon>
        <taxon>Oestroidea</taxon>
        <taxon>Calliphoridae</taxon>
        <taxon>Luciliinae</taxon>
        <taxon>Lucilia</taxon>
    </lineage>
</organism>